<keyword evidence="1 2" id="KW-0378">Hydrolase</keyword>
<dbReference type="GO" id="GO:0003860">
    <property type="term" value="F:3-hydroxyisobutyryl-CoA hydrolase activity"/>
    <property type="evidence" value="ECO:0007669"/>
    <property type="project" value="UniProtKB-UniRule"/>
</dbReference>
<sequence length="265" mass="29007">MIRTRAATAGLLFLCNNNLTSFQRLNSLKLYPLSFKSSLSNRRSFAVMADTEEFVKGNIYPNGVAVITLDRPKTLNAMNLDMDIRYKSFLDEWESDPRVKCVLVEGSSPRAFCAGMDIKGVVAEIQKDRNTLLVPKVFSAEYSLICKISGYKKPYISFMDGITMGFGLGLSGHGHYRIVTERTVLAMPENGIGLFPDVGFSYIAAQSPGEGSVGAYLGLTGKRISTPSDALYVGLGSHYVPSGKLGSLKEALLSVTLYMLDNLHF</sequence>
<dbReference type="PANTHER" id="PTHR43176">
    <property type="entry name" value="3-HYDROXYISOBUTYRYL-COA HYDROLASE-RELATED"/>
    <property type="match status" value="1"/>
</dbReference>
<dbReference type="AlphaFoldDB" id="A0A2P2L132"/>
<name>A0A2P2L132_RHIMU</name>
<proteinExistence type="inferred from homology"/>
<dbReference type="InterPro" id="IPR029045">
    <property type="entry name" value="ClpP/crotonase-like_dom_sf"/>
</dbReference>
<evidence type="ECO:0000259" key="3">
    <source>
        <dbReference type="Pfam" id="PF16113"/>
    </source>
</evidence>
<dbReference type="CDD" id="cd06558">
    <property type="entry name" value="crotonase-like"/>
    <property type="match status" value="1"/>
</dbReference>
<comment type="pathway">
    <text evidence="2">Amino-acid degradation; L-valine degradation.</text>
</comment>
<evidence type="ECO:0000256" key="2">
    <source>
        <dbReference type="RuleBase" id="RU369070"/>
    </source>
</evidence>
<organism evidence="4">
    <name type="scientific">Rhizophora mucronata</name>
    <name type="common">Asiatic mangrove</name>
    <dbReference type="NCBI Taxonomy" id="61149"/>
    <lineage>
        <taxon>Eukaryota</taxon>
        <taxon>Viridiplantae</taxon>
        <taxon>Streptophyta</taxon>
        <taxon>Embryophyta</taxon>
        <taxon>Tracheophyta</taxon>
        <taxon>Spermatophyta</taxon>
        <taxon>Magnoliopsida</taxon>
        <taxon>eudicotyledons</taxon>
        <taxon>Gunneridae</taxon>
        <taxon>Pentapetalae</taxon>
        <taxon>rosids</taxon>
        <taxon>fabids</taxon>
        <taxon>Malpighiales</taxon>
        <taxon>Rhizophoraceae</taxon>
        <taxon>Rhizophora</taxon>
    </lineage>
</organism>
<dbReference type="Pfam" id="PF16113">
    <property type="entry name" value="ECH_2"/>
    <property type="match status" value="1"/>
</dbReference>
<dbReference type="EC" id="3.1.2.4" evidence="2"/>
<protein>
    <recommendedName>
        <fullName evidence="2">3-hydroxyisobutyryl-CoA hydrolase</fullName>
        <shortName evidence="2">HIB-CoA hydrolase</shortName>
        <shortName evidence="2">HIBYL-CoA-H</shortName>
        <ecNumber evidence="2">3.1.2.4</ecNumber>
    </recommendedName>
    <alternativeName>
        <fullName evidence="2">3-hydroxyisobutyryl-coenzyme A hydrolase</fullName>
    </alternativeName>
</protein>
<dbReference type="Gene3D" id="3.90.226.10">
    <property type="entry name" value="2-enoyl-CoA Hydratase, Chain A, domain 1"/>
    <property type="match status" value="1"/>
</dbReference>
<comment type="function">
    <text evidence="2">Hydrolyzes 3-hydroxyisobutyryl-CoA (HIBYL-CoA), a saline catabolite. Has high activity toward isobutyryl-CoA. Could be an isobutyryl-CoA dehydrogenase that functions in valine catabolism.</text>
</comment>
<dbReference type="PANTHER" id="PTHR43176:SF5">
    <property type="entry name" value="3-HYDROXYISOBUTYRYL-COA HYDROLASE-LIKE PROTEIN 4, MITOCHONDRIAL"/>
    <property type="match status" value="1"/>
</dbReference>
<dbReference type="SUPFAM" id="SSF52096">
    <property type="entry name" value="ClpP/crotonase"/>
    <property type="match status" value="1"/>
</dbReference>
<dbReference type="InterPro" id="IPR045004">
    <property type="entry name" value="ECH_dom"/>
</dbReference>
<accession>A0A2P2L132</accession>
<evidence type="ECO:0000256" key="1">
    <source>
        <dbReference type="ARBA" id="ARBA00022801"/>
    </source>
</evidence>
<comment type="similarity">
    <text evidence="2">Belongs to the enoyl-CoA hydratase/isomerase family.</text>
</comment>
<comment type="catalytic activity">
    <reaction evidence="2">
        <text>3-hydroxy-2-methylpropanoyl-CoA + H2O = 3-hydroxy-2-methylpropanoate + CoA + H(+)</text>
        <dbReference type="Rhea" id="RHEA:20888"/>
        <dbReference type="ChEBI" id="CHEBI:11805"/>
        <dbReference type="ChEBI" id="CHEBI:15377"/>
        <dbReference type="ChEBI" id="CHEBI:15378"/>
        <dbReference type="ChEBI" id="CHEBI:57287"/>
        <dbReference type="ChEBI" id="CHEBI:57340"/>
        <dbReference type="EC" id="3.1.2.4"/>
    </reaction>
</comment>
<reference evidence="4" key="1">
    <citation type="submission" date="2018-02" db="EMBL/GenBank/DDBJ databases">
        <title>Rhizophora mucronata_Transcriptome.</title>
        <authorList>
            <person name="Meera S.P."/>
            <person name="Sreeshan A."/>
            <person name="Augustine A."/>
        </authorList>
    </citation>
    <scope>NUCLEOTIDE SEQUENCE</scope>
    <source>
        <tissue evidence="4">Leaf</tissue>
    </source>
</reference>
<dbReference type="InterPro" id="IPR032259">
    <property type="entry name" value="HIBYL-CoA-H"/>
</dbReference>
<evidence type="ECO:0000313" key="4">
    <source>
        <dbReference type="EMBL" id="MBX11682.1"/>
    </source>
</evidence>
<feature type="domain" description="Enoyl-CoA hydratase/isomerase" evidence="3">
    <location>
        <begin position="65"/>
        <end position="255"/>
    </location>
</feature>
<dbReference type="EMBL" id="GGEC01031198">
    <property type="protein sequence ID" value="MBX11682.1"/>
    <property type="molecule type" value="Transcribed_RNA"/>
</dbReference>
<dbReference type="GO" id="GO:0006574">
    <property type="term" value="P:L-valine catabolic process"/>
    <property type="evidence" value="ECO:0007669"/>
    <property type="project" value="UniProtKB-UniRule"/>
</dbReference>
<dbReference type="GO" id="GO:0005829">
    <property type="term" value="C:cytosol"/>
    <property type="evidence" value="ECO:0007669"/>
    <property type="project" value="TreeGrafter"/>
</dbReference>